<dbReference type="Proteomes" id="UP000580568">
    <property type="component" value="Unassembled WGS sequence"/>
</dbReference>
<dbReference type="AlphaFoldDB" id="A0A6V8SG69"/>
<keyword evidence="1" id="KW-0812">Transmembrane</keyword>
<protein>
    <submittedName>
        <fullName evidence="2">Uncharacterized protein</fullName>
    </submittedName>
</protein>
<proteinExistence type="predicted"/>
<dbReference type="EMBL" id="BLZR01000001">
    <property type="protein sequence ID" value="GFP76214.1"/>
    <property type="molecule type" value="Genomic_DNA"/>
</dbReference>
<sequence length="59" mass="6616">MSSSLKEIIIKFIFVFIVLFLLGNFIPWLHIDAVKAVAITAGVSIVDTFALMFKKTKKT</sequence>
<comment type="caution">
    <text evidence="2">The sequence shown here is derived from an EMBL/GenBank/DDBJ whole genome shotgun (WGS) entry which is preliminary data.</text>
</comment>
<accession>A0A6V8SG69</accession>
<feature type="transmembrane region" description="Helical" evidence="1">
    <location>
        <begin position="36"/>
        <end position="53"/>
    </location>
</feature>
<evidence type="ECO:0000256" key="1">
    <source>
        <dbReference type="SAM" id="Phobius"/>
    </source>
</evidence>
<evidence type="ECO:0000313" key="3">
    <source>
        <dbReference type="Proteomes" id="UP000580568"/>
    </source>
</evidence>
<name>A0A6V8SG69_9CLOT</name>
<organism evidence="2 3">
    <name type="scientific">Clostridium fungisolvens</name>
    <dbReference type="NCBI Taxonomy" id="1604897"/>
    <lineage>
        <taxon>Bacteria</taxon>
        <taxon>Bacillati</taxon>
        <taxon>Bacillota</taxon>
        <taxon>Clostridia</taxon>
        <taxon>Eubacteriales</taxon>
        <taxon>Clostridiaceae</taxon>
        <taxon>Clostridium</taxon>
    </lineage>
</organism>
<reference evidence="2 3" key="1">
    <citation type="submission" date="2020-07" db="EMBL/GenBank/DDBJ databases">
        <title>A new beta-1,3-glucan-decomposing anaerobic bacterium isolated from anoxic soil subjected to biological soil disinfestation.</title>
        <authorList>
            <person name="Ueki A."/>
            <person name="Tonouchi A."/>
        </authorList>
    </citation>
    <scope>NUCLEOTIDE SEQUENCE [LARGE SCALE GENOMIC DNA]</scope>
    <source>
        <strain evidence="2 3">TW1</strain>
    </source>
</reference>
<keyword evidence="1" id="KW-0472">Membrane</keyword>
<feature type="transmembrane region" description="Helical" evidence="1">
    <location>
        <begin position="12"/>
        <end position="30"/>
    </location>
</feature>
<gene>
    <name evidence="2" type="ORF">bsdtw1_02315</name>
</gene>
<keyword evidence="3" id="KW-1185">Reference proteome</keyword>
<keyword evidence="1" id="KW-1133">Transmembrane helix</keyword>
<dbReference type="RefSeq" id="WP_183277657.1">
    <property type="nucleotide sequence ID" value="NZ_BLZR01000001.1"/>
</dbReference>
<evidence type="ECO:0000313" key="2">
    <source>
        <dbReference type="EMBL" id="GFP76214.1"/>
    </source>
</evidence>